<keyword evidence="3" id="KW-0633">Potassium transport</keyword>
<feature type="domain" description="Cyclic nucleotide-binding" evidence="14">
    <location>
        <begin position="406"/>
        <end position="490"/>
    </location>
</feature>
<dbReference type="PANTHER" id="PTHR10217:SF435">
    <property type="entry name" value="POTASSIUM VOLTAGE-GATED CHANNEL PROTEIN EAG"/>
    <property type="match status" value="1"/>
</dbReference>
<dbReference type="SUPFAM" id="SSF81324">
    <property type="entry name" value="Voltage-gated potassium channels"/>
    <property type="match status" value="1"/>
</dbReference>
<feature type="transmembrane region" description="Helical" evidence="13">
    <location>
        <begin position="95"/>
        <end position="120"/>
    </location>
</feature>
<keyword evidence="10 13" id="KW-0472">Membrane</keyword>
<evidence type="ECO:0000259" key="14">
    <source>
        <dbReference type="PROSITE" id="PS50042"/>
    </source>
</evidence>
<feature type="transmembrane region" description="Helical" evidence="13">
    <location>
        <begin position="58"/>
        <end position="75"/>
    </location>
</feature>
<evidence type="ECO:0000256" key="1">
    <source>
        <dbReference type="ARBA" id="ARBA00004141"/>
    </source>
</evidence>
<dbReference type="GO" id="GO:0034702">
    <property type="term" value="C:monoatomic ion channel complex"/>
    <property type="evidence" value="ECO:0007669"/>
    <property type="project" value="UniProtKB-KW"/>
</dbReference>
<feature type="region of interest" description="Disordered" evidence="12">
    <location>
        <begin position="1"/>
        <end position="23"/>
    </location>
</feature>
<keyword evidence="7" id="KW-0630">Potassium</keyword>
<evidence type="ECO:0000256" key="3">
    <source>
        <dbReference type="ARBA" id="ARBA00022538"/>
    </source>
</evidence>
<evidence type="ECO:0000256" key="5">
    <source>
        <dbReference type="ARBA" id="ARBA00022826"/>
    </source>
</evidence>
<dbReference type="InterPro" id="IPR018490">
    <property type="entry name" value="cNMP-bd_dom_sf"/>
</dbReference>
<accession>A0A7S0IAW3</accession>
<dbReference type="CDD" id="cd00038">
    <property type="entry name" value="CAP_ED"/>
    <property type="match status" value="1"/>
</dbReference>
<dbReference type="FunFam" id="1.10.287.70:FF:000123">
    <property type="entry name" value="Potassium channel KAT3"/>
    <property type="match status" value="1"/>
</dbReference>
<dbReference type="GO" id="GO:0005249">
    <property type="term" value="F:voltage-gated potassium channel activity"/>
    <property type="evidence" value="ECO:0007669"/>
    <property type="project" value="InterPro"/>
</dbReference>
<evidence type="ECO:0000313" key="15">
    <source>
        <dbReference type="EMBL" id="CAD8516211.1"/>
    </source>
</evidence>
<organism evidence="15">
    <name type="scientific">Micromonas pusilla</name>
    <name type="common">Picoplanktonic green alga</name>
    <name type="synonym">Chromulina pusilla</name>
    <dbReference type="NCBI Taxonomy" id="38833"/>
    <lineage>
        <taxon>Eukaryota</taxon>
        <taxon>Viridiplantae</taxon>
        <taxon>Chlorophyta</taxon>
        <taxon>Mamiellophyceae</taxon>
        <taxon>Mamiellales</taxon>
        <taxon>Mamiellaceae</taxon>
        <taxon>Micromonas</taxon>
    </lineage>
</organism>
<evidence type="ECO:0000256" key="7">
    <source>
        <dbReference type="ARBA" id="ARBA00022958"/>
    </source>
</evidence>
<dbReference type="SMART" id="SM00100">
    <property type="entry name" value="cNMP"/>
    <property type="match status" value="1"/>
</dbReference>
<feature type="transmembrane region" description="Helical" evidence="13">
    <location>
        <begin position="272"/>
        <end position="291"/>
    </location>
</feature>
<dbReference type="InterPro" id="IPR003938">
    <property type="entry name" value="K_chnl_volt-dep_EAG/ELK/ERG"/>
</dbReference>
<feature type="transmembrane region" description="Helical" evidence="13">
    <location>
        <begin position="202"/>
        <end position="223"/>
    </location>
</feature>
<evidence type="ECO:0000256" key="11">
    <source>
        <dbReference type="ARBA" id="ARBA00023303"/>
    </source>
</evidence>
<proteinExistence type="predicted"/>
<dbReference type="PANTHER" id="PTHR10217">
    <property type="entry name" value="VOLTAGE AND LIGAND GATED POTASSIUM CHANNEL"/>
    <property type="match status" value="1"/>
</dbReference>
<dbReference type="EMBL" id="HBEQ01004623">
    <property type="protein sequence ID" value="CAD8516211.1"/>
    <property type="molecule type" value="Transcribed_RNA"/>
</dbReference>
<gene>
    <name evidence="15" type="ORF">MCOM1403_LOCUS3637</name>
</gene>
<dbReference type="InterPro" id="IPR000595">
    <property type="entry name" value="cNMP-bd_dom"/>
</dbReference>
<evidence type="ECO:0000256" key="9">
    <source>
        <dbReference type="ARBA" id="ARBA00023065"/>
    </source>
</evidence>
<keyword evidence="11" id="KW-0407">Ion channel</keyword>
<keyword evidence="2" id="KW-0813">Transport</keyword>
<dbReference type="AlphaFoldDB" id="A0A7S0IAW3"/>
<dbReference type="Gene3D" id="1.10.287.70">
    <property type="match status" value="1"/>
</dbReference>
<dbReference type="PROSITE" id="PS50042">
    <property type="entry name" value="CNMP_BINDING_3"/>
    <property type="match status" value="1"/>
</dbReference>
<keyword evidence="6" id="KW-0851">Voltage-gated channel</keyword>
<evidence type="ECO:0000256" key="8">
    <source>
        <dbReference type="ARBA" id="ARBA00022989"/>
    </source>
</evidence>
<evidence type="ECO:0000256" key="12">
    <source>
        <dbReference type="SAM" id="MobiDB-lite"/>
    </source>
</evidence>
<dbReference type="Gene3D" id="2.60.120.10">
    <property type="entry name" value="Jelly Rolls"/>
    <property type="match status" value="1"/>
</dbReference>
<evidence type="ECO:0000256" key="6">
    <source>
        <dbReference type="ARBA" id="ARBA00022882"/>
    </source>
</evidence>
<dbReference type="InterPro" id="IPR014710">
    <property type="entry name" value="RmlC-like_jellyroll"/>
</dbReference>
<dbReference type="InterPro" id="IPR050818">
    <property type="entry name" value="KCNH_animal-type"/>
</dbReference>
<dbReference type="Gene3D" id="1.10.287.630">
    <property type="entry name" value="Helix hairpin bin"/>
    <property type="match status" value="1"/>
</dbReference>
<keyword evidence="4 13" id="KW-0812">Transmembrane</keyword>
<name>A0A7S0IAW3_MICPS</name>
<evidence type="ECO:0000256" key="13">
    <source>
        <dbReference type="SAM" id="Phobius"/>
    </source>
</evidence>
<feature type="transmembrane region" description="Helical" evidence="13">
    <location>
        <begin position="303"/>
        <end position="328"/>
    </location>
</feature>
<evidence type="ECO:0000256" key="10">
    <source>
        <dbReference type="ARBA" id="ARBA00023136"/>
    </source>
</evidence>
<keyword evidence="5" id="KW-0631">Potassium channel</keyword>
<evidence type="ECO:0000256" key="4">
    <source>
        <dbReference type="ARBA" id="ARBA00022692"/>
    </source>
</evidence>
<dbReference type="GO" id="GO:0005886">
    <property type="term" value="C:plasma membrane"/>
    <property type="evidence" value="ECO:0007669"/>
    <property type="project" value="TreeGrafter"/>
</dbReference>
<sequence length="635" mass="70678">MSKVTPIKGAPPPADDEPEMTEEERQLADGVAKLAELTARYEQSPYLLDPRSRLMKRWDLIIGIALIYTATITPYEVAFLDSKAGGSTHPSLPTFPIYIINVIVDLLFFADIVAHFNLIYYDDQLANGSYVTDRGKIVRRYMRGFFVVDVVSIIPFHEMESAGGLKALKLLRLLRLVKLLRILRSGRILKRLEDNLNVDYNVLSLVKFILGTLMIAHWLACLWKLTARTVAEKDDWVTGYYSNFVDADLFATCYAETELSNELHACMNLSPWSMYIAALYWALVTMSTIGYGDVTPTRTEERFFVILAMLIGTSVFAYVVGSVCGIVASMDKKSNEHHERMDTLNAMSREMQVGDELQMRLRDYFRYRHTSTNIEEWFELLEMMSPSLRGEVALKQCGSWINNVPFFSGAPDGFIVDIALKLKTETFPQGEEIVHAGQISTKMYIVERGVVGGKGRVFTSGKVFGEEVLGGGSQAAFTARAMTYCDVFGLLGTDLDATAAAYPAMQKRLRVAGCRGMIKDSLLAFAQAWGHIEKGTKVNPNGGVEDAERDPHVSVAQLAVIRRKDDIFRFALSVARDGSAKPTLPSDPAGAFKAINRTFINDSSLVDAGGDKVDRVLSAVERLERKLAALEARIK</sequence>
<dbReference type="SUPFAM" id="SSF51206">
    <property type="entry name" value="cAMP-binding domain-like"/>
    <property type="match status" value="1"/>
</dbReference>
<dbReference type="Pfam" id="PF00520">
    <property type="entry name" value="Ion_trans"/>
    <property type="match status" value="1"/>
</dbReference>
<comment type="subcellular location">
    <subcellularLocation>
        <location evidence="1">Membrane</location>
        <topology evidence="1">Multi-pass membrane protein</topology>
    </subcellularLocation>
</comment>
<dbReference type="InterPro" id="IPR005821">
    <property type="entry name" value="Ion_trans_dom"/>
</dbReference>
<keyword evidence="8 13" id="KW-1133">Transmembrane helix</keyword>
<protein>
    <recommendedName>
        <fullName evidence="14">Cyclic nucleotide-binding domain-containing protein</fullName>
    </recommendedName>
</protein>
<keyword evidence="9" id="KW-0406">Ion transport</keyword>
<dbReference type="Pfam" id="PF00027">
    <property type="entry name" value="cNMP_binding"/>
    <property type="match status" value="1"/>
</dbReference>
<dbReference type="GO" id="GO:0042391">
    <property type="term" value="P:regulation of membrane potential"/>
    <property type="evidence" value="ECO:0007669"/>
    <property type="project" value="TreeGrafter"/>
</dbReference>
<dbReference type="PRINTS" id="PR01463">
    <property type="entry name" value="EAGCHANLFMLY"/>
</dbReference>
<reference evidence="15" key="1">
    <citation type="submission" date="2021-01" db="EMBL/GenBank/DDBJ databases">
        <authorList>
            <person name="Corre E."/>
            <person name="Pelletier E."/>
            <person name="Niang G."/>
            <person name="Scheremetjew M."/>
            <person name="Finn R."/>
            <person name="Kale V."/>
            <person name="Holt S."/>
            <person name="Cochrane G."/>
            <person name="Meng A."/>
            <person name="Brown T."/>
            <person name="Cohen L."/>
        </authorList>
    </citation>
    <scope>NUCLEOTIDE SEQUENCE</scope>
    <source>
        <strain evidence="15">CCMP1723</strain>
    </source>
</reference>
<evidence type="ECO:0000256" key="2">
    <source>
        <dbReference type="ARBA" id="ARBA00022448"/>
    </source>
</evidence>